<dbReference type="RefSeq" id="WP_214384175.1">
    <property type="nucleotide sequence ID" value="NZ_CP075566.1"/>
</dbReference>
<organism evidence="2 3">
    <name type="scientific">Pseudomonas hormoni</name>
    <dbReference type="NCBI Taxonomy" id="3093767"/>
    <lineage>
        <taxon>Bacteria</taxon>
        <taxon>Pseudomonadati</taxon>
        <taxon>Pseudomonadota</taxon>
        <taxon>Gammaproteobacteria</taxon>
        <taxon>Pseudomonadales</taxon>
        <taxon>Pseudomonadaceae</taxon>
        <taxon>Pseudomonas</taxon>
    </lineage>
</organism>
<keyword evidence="1" id="KW-1133">Transmembrane helix</keyword>
<keyword evidence="1" id="KW-0472">Membrane</keyword>
<sequence>MDKEVISIIYMIRSGVYAPKSGGWITSIFELALTRCNISVTTFLSRQLNSFGSVKLLRHVKFLITVLLALVLHAIENILELQVMIKQQKTA</sequence>
<feature type="transmembrane region" description="Helical" evidence="1">
    <location>
        <begin position="60"/>
        <end position="79"/>
    </location>
</feature>
<evidence type="ECO:0000256" key="1">
    <source>
        <dbReference type="SAM" id="Phobius"/>
    </source>
</evidence>
<protein>
    <submittedName>
        <fullName evidence="2">Uncharacterized protein</fullName>
    </submittedName>
</protein>
<keyword evidence="1" id="KW-0812">Transmembrane</keyword>
<evidence type="ECO:0000313" key="3">
    <source>
        <dbReference type="Proteomes" id="UP000681155"/>
    </source>
</evidence>
<accession>A0ABX8F5R6</accession>
<keyword evidence="3" id="KW-1185">Reference proteome</keyword>
<evidence type="ECO:0000313" key="2">
    <source>
        <dbReference type="EMBL" id="QVW26494.1"/>
    </source>
</evidence>
<dbReference type="EMBL" id="CP075566">
    <property type="protein sequence ID" value="QVW26494.1"/>
    <property type="molecule type" value="Genomic_DNA"/>
</dbReference>
<dbReference type="Proteomes" id="UP000681155">
    <property type="component" value="Chromosome"/>
</dbReference>
<proteinExistence type="predicted"/>
<reference evidence="2 3" key="1">
    <citation type="submission" date="2021-05" db="EMBL/GenBank/DDBJ databases">
        <title>Complete genome of the cytokinin-producing biocontrol strain Pseudomonas fluorescens G20-18.</title>
        <authorList>
            <person name="Nielsen T.K."/>
            <person name="Mekureyaw M.F."/>
            <person name="Hansen L.H."/>
            <person name="Nicolaisen M.H."/>
            <person name="Roitsch T.G."/>
            <person name="Hennessy R.C."/>
        </authorList>
    </citation>
    <scope>NUCLEOTIDE SEQUENCE [LARGE SCALE GENOMIC DNA]</scope>
    <source>
        <strain evidence="2 3">G20-18</strain>
    </source>
</reference>
<name>A0ABX8F5R6_9PSED</name>
<gene>
    <name evidence="2" type="ORF">KJF94_13590</name>
</gene>